<keyword evidence="1" id="KW-0808">Transferase</keyword>
<reference evidence="1 2" key="1">
    <citation type="journal article" date="2022" name="Plant J.">
        <title>Chromosome-level genome of Camellia lanceoleosa provides a valuable resource for understanding genome evolution and self-incompatibility.</title>
        <authorList>
            <person name="Gong W."/>
            <person name="Xiao S."/>
            <person name="Wang L."/>
            <person name="Liao Z."/>
            <person name="Chang Y."/>
            <person name="Mo W."/>
            <person name="Hu G."/>
            <person name="Li W."/>
            <person name="Zhao G."/>
            <person name="Zhu H."/>
            <person name="Hu X."/>
            <person name="Ji K."/>
            <person name="Xiang X."/>
            <person name="Song Q."/>
            <person name="Yuan D."/>
            <person name="Jin S."/>
            <person name="Zhang L."/>
        </authorList>
    </citation>
    <scope>NUCLEOTIDE SEQUENCE [LARGE SCALE GENOMIC DNA]</scope>
    <source>
        <strain evidence="1">SQ_2022a</strain>
    </source>
</reference>
<comment type="caution">
    <text evidence="1">The sequence shown here is derived from an EMBL/GenBank/DDBJ whole genome shotgun (WGS) entry which is preliminary data.</text>
</comment>
<evidence type="ECO:0000313" key="2">
    <source>
        <dbReference type="Proteomes" id="UP001060215"/>
    </source>
</evidence>
<keyword evidence="1" id="KW-0328">Glycosyltransferase</keyword>
<protein>
    <submittedName>
        <fullName evidence="1">Xyloglucan galactosyltransferase GT11</fullName>
    </submittedName>
</protein>
<proteinExistence type="predicted"/>
<keyword evidence="2" id="KW-1185">Reference proteome</keyword>
<organism evidence="1 2">
    <name type="scientific">Camellia lanceoleosa</name>
    <dbReference type="NCBI Taxonomy" id="1840588"/>
    <lineage>
        <taxon>Eukaryota</taxon>
        <taxon>Viridiplantae</taxon>
        <taxon>Streptophyta</taxon>
        <taxon>Embryophyta</taxon>
        <taxon>Tracheophyta</taxon>
        <taxon>Spermatophyta</taxon>
        <taxon>Magnoliopsida</taxon>
        <taxon>eudicotyledons</taxon>
        <taxon>Gunneridae</taxon>
        <taxon>Pentapetalae</taxon>
        <taxon>asterids</taxon>
        <taxon>Ericales</taxon>
        <taxon>Theaceae</taxon>
        <taxon>Camellia</taxon>
    </lineage>
</organism>
<dbReference type="Proteomes" id="UP001060215">
    <property type="component" value="Chromosome 9"/>
</dbReference>
<dbReference type="EMBL" id="CM045766">
    <property type="protein sequence ID" value="KAI8002185.1"/>
    <property type="molecule type" value="Genomic_DNA"/>
</dbReference>
<accession>A0ACC0GM76</accession>
<name>A0ACC0GM76_9ERIC</name>
<gene>
    <name evidence="1" type="ORF">LOK49_LG08G02414</name>
</gene>
<evidence type="ECO:0000313" key="1">
    <source>
        <dbReference type="EMBL" id="KAI8002185.1"/>
    </source>
</evidence>
<sequence length="470" mass="54106">MAKLIIKPNHSKQFKIILFGCFIFCSLLLYSQSSSSLSGNNGLSFFSNLFLQQNSTTKPVSNSSCSGKYIYVHDLPGKFNQEIIKNCSLLIKWHESEMCLSLSNMGLGPKAMNSHGILQNKSWFVTNPYMLEVIFHNRMKNYKCLTNNSSIASAVYVPFYPGLDLGRFLWGFNASMRDSTSIDLFNWLSKTPQWEKMLGKDHFLVLGRTTWDFRRLIDNDTEWGNKLLYLPETNNITVLAIESSPWVYKDFAIPYPTYFHPSSDEEVFQWQDKVRRQERPYLFSFVGAPRPTIQDSLRAEIINQCLNASEKCKWVDCGSGDKCNGPIHVMEVFQRSNFCLQPRGDTYTRRSTFDSILAGCIPVFFDTRTAYDQYIWHLPKNYSKYSVFIPKNDILNGTEDQIEKILSGISRDQVLAMREEVISLIPKVIYANPSSRLETLEDAFDFAIKGVLERVEAIRKNIKENKSTIF</sequence>